<reference evidence="1 2" key="1">
    <citation type="submission" date="2020-07" db="EMBL/GenBank/DDBJ databases">
        <title>Sequencing the genomes of 1000 actinobacteria strains.</title>
        <authorList>
            <person name="Klenk H.-P."/>
        </authorList>
    </citation>
    <scope>NUCLEOTIDE SEQUENCE [LARGE SCALE GENOMIC DNA]</scope>
    <source>
        <strain evidence="1 2">DSM 24723</strain>
    </source>
</reference>
<accession>A0A852X215</accession>
<dbReference type="RefSeq" id="WP_218875191.1">
    <property type="nucleotide sequence ID" value="NZ_JACBZX010000001.1"/>
</dbReference>
<comment type="caution">
    <text evidence="1">The sequence shown here is derived from an EMBL/GenBank/DDBJ whole genome shotgun (WGS) entry which is preliminary data.</text>
</comment>
<name>A0A852X215_9MICO</name>
<protein>
    <recommendedName>
        <fullName evidence="3">DNA-binding transcriptional regulator, MarR family</fullName>
    </recommendedName>
</protein>
<dbReference type="SUPFAM" id="SSF46785">
    <property type="entry name" value="Winged helix' DNA-binding domain"/>
    <property type="match status" value="1"/>
</dbReference>
<dbReference type="Proteomes" id="UP000592181">
    <property type="component" value="Unassembled WGS sequence"/>
</dbReference>
<evidence type="ECO:0000313" key="1">
    <source>
        <dbReference type="EMBL" id="NYG36478.1"/>
    </source>
</evidence>
<organism evidence="1 2">
    <name type="scientific">Janibacter alkaliphilus</name>
    <dbReference type="NCBI Taxonomy" id="1069963"/>
    <lineage>
        <taxon>Bacteria</taxon>
        <taxon>Bacillati</taxon>
        <taxon>Actinomycetota</taxon>
        <taxon>Actinomycetes</taxon>
        <taxon>Micrococcales</taxon>
        <taxon>Intrasporangiaceae</taxon>
        <taxon>Janibacter</taxon>
    </lineage>
</organism>
<keyword evidence="2" id="KW-1185">Reference proteome</keyword>
<evidence type="ECO:0000313" key="2">
    <source>
        <dbReference type="Proteomes" id="UP000592181"/>
    </source>
</evidence>
<evidence type="ECO:0008006" key="3">
    <source>
        <dbReference type="Google" id="ProtNLM"/>
    </source>
</evidence>
<dbReference type="InterPro" id="IPR036388">
    <property type="entry name" value="WH-like_DNA-bd_sf"/>
</dbReference>
<dbReference type="AlphaFoldDB" id="A0A852X215"/>
<dbReference type="EMBL" id="JACBZX010000001">
    <property type="protein sequence ID" value="NYG36478.1"/>
    <property type="molecule type" value="Genomic_DNA"/>
</dbReference>
<gene>
    <name evidence="1" type="ORF">BJY28_000947</name>
</gene>
<dbReference type="InterPro" id="IPR036390">
    <property type="entry name" value="WH_DNA-bd_sf"/>
</dbReference>
<dbReference type="Gene3D" id="1.10.10.10">
    <property type="entry name" value="Winged helix-like DNA-binding domain superfamily/Winged helix DNA-binding domain"/>
    <property type="match status" value="1"/>
</dbReference>
<proteinExistence type="predicted"/>
<sequence length="147" mass="16613">MEREMQPPEHQPIGFWTARAAEAISERIRSRLAEVGVAQAEWWVLHQLSLHADGLDERRMLETIGPNDTEQVARDALEACLAKGWARRQGSTIHPTDAGSAHFREAARVQRELGQERGVGISREDYITTITPLQQVIRNVGGDAWHW</sequence>